<proteinExistence type="predicted"/>
<dbReference type="EMBL" id="MU117976">
    <property type="protein sequence ID" value="KAF9651394.1"/>
    <property type="molecule type" value="Genomic_DNA"/>
</dbReference>
<dbReference type="Proteomes" id="UP000886501">
    <property type="component" value="Unassembled WGS sequence"/>
</dbReference>
<gene>
    <name evidence="1" type="ORF">BDM02DRAFT_862492</name>
</gene>
<accession>A0ACB6ZP87</accession>
<evidence type="ECO:0000313" key="2">
    <source>
        <dbReference type="Proteomes" id="UP000886501"/>
    </source>
</evidence>
<organism evidence="1 2">
    <name type="scientific">Thelephora ganbajun</name>
    <name type="common">Ganba fungus</name>
    <dbReference type="NCBI Taxonomy" id="370292"/>
    <lineage>
        <taxon>Eukaryota</taxon>
        <taxon>Fungi</taxon>
        <taxon>Dikarya</taxon>
        <taxon>Basidiomycota</taxon>
        <taxon>Agaricomycotina</taxon>
        <taxon>Agaricomycetes</taxon>
        <taxon>Thelephorales</taxon>
        <taxon>Thelephoraceae</taxon>
        <taxon>Thelephora</taxon>
    </lineage>
</organism>
<sequence length="420" mass="46683">MQFWANIYTMEITSNECLTEVRSLLSCRSNINITRNFRGNEAQMFINFLDGVLARSCLDDKLRQRGLRLLSKICKARSIIPSSYVLQQELVYIGRVYYRGGFADVSNGEYLGRPVAIKCLRASEGGSNRIFKRLCREIIGWKHLSHPNILPLLGVAVSEDPYCFRILTEWMPNGNAMQYTRSNPEANRLRLLSEIMSGVAYLHELRIVHGDLKAANILIDNTGTARVADFGFMTMVDLSTIVLSNTVVSSGGTLGWMSPELLDPPRFGSNGCPTCESDCYALGMVIYEVLTGLRPFHHIFACTPVPAVLRGERPMKPLDAEALGFTDTLWELVQLCWIESSSARPTVQQLLGYLSSASRTWIPPPVYPVIVTDAFSTTDTESSDPFENIPGDFDVRGVVTGNSIEGSLVLIVVLFLFLSA</sequence>
<comment type="caution">
    <text evidence="1">The sequence shown here is derived from an EMBL/GenBank/DDBJ whole genome shotgun (WGS) entry which is preliminary data.</text>
</comment>
<reference evidence="1" key="1">
    <citation type="submission" date="2019-10" db="EMBL/GenBank/DDBJ databases">
        <authorList>
            <consortium name="DOE Joint Genome Institute"/>
            <person name="Kuo A."/>
            <person name="Miyauchi S."/>
            <person name="Kiss E."/>
            <person name="Drula E."/>
            <person name="Kohler A."/>
            <person name="Sanchez-Garcia M."/>
            <person name="Andreopoulos B."/>
            <person name="Barry K.W."/>
            <person name="Bonito G."/>
            <person name="Buee M."/>
            <person name="Carver A."/>
            <person name="Chen C."/>
            <person name="Cichocki N."/>
            <person name="Clum A."/>
            <person name="Culley D."/>
            <person name="Crous P.W."/>
            <person name="Fauchery L."/>
            <person name="Girlanda M."/>
            <person name="Hayes R."/>
            <person name="Keri Z."/>
            <person name="Labutti K."/>
            <person name="Lipzen A."/>
            <person name="Lombard V."/>
            <person name="Magnuson J."/>
            <person name="Maillard F."/>
            <person name="Morin E."/>
            <person name="Murat C."/>
            <person name="Nolan M."/>
            <person name="Ohm R."/>
            <person name="Pangilinan J."/>
            <person name="Pereira M."/>
            <person name="Perotto S."/>
            <person name="Peter M."/>
            <person name="Riley R."/>
            <person name="Sitrit Y."/>
            <person name="Stielow B."/>
            <person name="Szollosi G."/>
            <person name="Zifcakova L."/>
            <person name="Stursova M."/>
            <person name="Spatafora J.W."/>
            <person name="Tedersoo L."/>
            <person name="Vaario L.-M."/>
            <person name="Yamada A."/>
            <person name="Yan M."/>
            <person name="Wang P."/>
            <person name="Xu J."/>
            <person name="Bruns T."/>
            <person name="Baldrian P."/>
            <person name="Vilgalys R."/>
            <person name="Henrissat B."/>
            <person name="Grigoriev I.V."/>
            <person name="Hibbett D."/>
            <person name="Nagy L.G."/>
            <person name="Martin F.M."/>
        </authorList>
    </citation>
    <scope>NUCLEOTIDE SEQUENCE</scope>
    <source>
        <strain evidence="1">P2</strain>
    </source>
</reference>
<name>A0ACB6ZP87_THEGA</name>
<reference evidence="1" key="2">
    <citation type="journal article" date="2020" name="Nat. Commun.">
        <title>Large-scale genome sequencing of mycorrhizal fungi provides insights into the early evolution of symbiotic traits.</title>
        <authorList>
            <person name="Miyauchi S."/>
            <person name="Kiss E."/>
            <person name="Kuo A."/>
            <person name="Drula E."/>
            <person name="Kohler A."/>
            <person name="Sanchez-Garcia M."/>
            <person name="Morin E."/>
            <person name="Andreopoulos B."/>
            <person name="Barry K.W."/>
            <person name="Bonito G."/>
            <person name="Buee M."/>
            <person name="Carver A."/>
            <person name="Chen C."/>
            <person name="Cichocki N."/>
            <person name="Clum A."/>
            <person name="Culley D."/>
            <person name="Crous P.W."/>
            <person name="Fauchery L."/>
            <person name="Girlanda M."/>
            <person name="Hayes R.D."/>
            <person name="Keri Z."/>
            <person name="LaButti K."/>
            <person name="Lipzen A."/>
            <person name="Lombard V."/>
            <person name="Magnuson J."/>
            <person name="Maillard F."/>
            <person name="Murat C."/>
            <person name="Nolan M."/>
            <person name="Ohm R.A."/>
            <person name="Pangilinan J."/>
            <person name="Pereira M.F."/>
            <person name="Perotto S."/>
            <person name="Peter M."/>
            <person name="Pfister S."/>
            <person name="Riley R."/>
            <person name="Sitrit Y."/>
            <person name="Stielow J.B."/>
            <person name="Szollosi G."/>
            <person name="Zifcakova L."/>
            <person name="Stursova M."/>
            <person name="Spatafora J.W."/>
            <person name="Tedersoo L."/>
            <person name="Vaario L.M."/>
            <person name="Yamada A."/>
            <person name="Yan M."/>
            <person name="Wang P."/>
            <person name="Xu J."/>
            <person name="Bruns T."/>
            <person name="Baldrian P."/>
            <person name="Vilgalys R."/>
            <person name="Dunand C."/>
            <person name="Henrissat B."/>
            <person name="Grigoriev I.V."/>
            <person name="Hibbett D."/>
            <person name="Nagy L.G."/>
            <person name="Martin F.M."/>
        </authorList>
    </citation>
    <scope>NUCLEOTIDE SEQUENCE</scope>
    <source>
        <strain evidence="1">P2</strain>
    </source>
</reference>
<keyword evidence="2" id="KW-1185">Reference proteome</keyword>
<evidence type="ECO:0000313" key="1">
    <source>
        <dbReference type="EMBL" id="KAF9651394.1"/>
    </source>
</evidence>
<protein>
    <submittedName>
        <fullName evidence="1">Kinase-like protein</fullName>
    </submittedName>
</protein>